<dbReference type="SUPFAM" id="SSF52058">
    <property type="entry name" value="L domain-like"/>
    <property type="match status" value="1"/>
</dbReference>
<evidence type="ECO:0000256" key="4">
    <source>
        <dbReference type="ARBA" id="ARBA00022729"/>
    </source>
</evidence>
<keyword evidence="8" id="KW-0675">Receptor</keyword>
<gene>
    <name evidence="10" type="ORF">C2845_PM01G31640</name>
</gene>
<accession>A0A3L6TSS7</accession>
<name>A0A3L6TSS7_PANMI</name>
<evidence type="ECO:0000256" key="1">
    <source>
        <dbReference type="ARBA" id="ARBA00004167"/>
    </source>
</evidence>
<dbReference type="AlphaFoldDB" id="A0A3L6TSS7"/>
<evidence type="ECO:0008006" key="12">
    <source>
        <dbReference type="Google" id="ProtNLM"/>
    </source>
</evidence>
<evidence type="ECO:0000313" key="10">
    <source>
        <dbReference type="EMBL" id="RLN42716.1"/>
    </source>
</evidence>
<keyword evidence="11" id="KW-1185">Reference proteome</keyword>
<comment type="subcellular location">
    <subcellularLocation>
        <location evidence="1">Membrane</location>
        <topology evidence="1">Single-pass membrane protein</topology>
    </subcellularLocation>
</comment>
<keyword evidence="5" id="KW-0677">Repeat</keyword>
<dbReference type="Gene3D" id="3.80.10.10">
    <property type="entry name" value="Ribonuclease Inhibitor"/>
    <property type="match status" value="2"/>
</dbReference>
<protein>
    <recommendedName>
        <fullName evidence="12">Leucine-rich repeat-containing N-terminal plant-type domain-containing protein</fullName>
    </recommendedName>
</protein>
<evidence type="ECO:0000256" key="3">
    <source>
        <dbReference type="ARBA" id="ARBA00022692"/>
    </source>
</evidence>
<evidence type="ECO:0000256" key="6">
    <source>
        <dbReference type="ARBA" id="ARBA00022989"/>
    </source>
</evidence>
<keyword evidence="4" id="KW-0732">Signal</keyword>
<evidence type="ECO:0000256" key="9">
    <source>
        <dbReference type="ARBA" id="ARBA00023180"/>
    </source>
</evidence>
<organism evidence="10 11">
    <name type="scientific">Panicum miliaceum</name>
    <name type="common">Proso millet</name>
    <name type="synonym">Broomcorn millet</name>
    <dbReference type="NCBI Taxonomy" id="4540"/>
    <lineage>
        <taxon>Eukaryota</taxon>
        <taxon>Viridiplantae</taxon>
        <taxon>Streptophyta</taxon>
        <taxon>Embryophyta</taxon>
        <taxon>Tracheophyta</taxon>
        <taxon>Spermatophyta</taxon>
        <taxon>Magnoliopsida</taxon>
        <taxon>Liliopsida</taxon>
        <taxon>Poales</taxon>
        <taxon>Poaceae</taxon>
        <taxon>PACMAD clade</taxon>
        <taxon>Panicoideae</taxon>
        <taxon>Panicodae</taxon>
        <taxon>Paniceae</taxon>
        <taxon>Panicinae</taxon>
        <taxon>Panicum</taxon>
        <taxon>Panicum sect. Panicum</taxon>
    </lineage>
</organism>
<evidence type="ECO:0000313" key="11">
    <source>
        <dbReference type="Proteomes" id="UP000275267"/>
    </source>
</evidence>
<dbReference type="InterPro" id="IPR052422">
    <property type="entry name" value="Auxin_Ser/Thr_Kinase"/>
</dbReference>
<dbReference type="InterPro" id="IPR032675">
    <property type="entry name" value="LRR_dom_sf"/>
</dbReference>
<evidence type="ECO:0000256" key="7">
    <source>
        <dbReference type="ARBA" id="ARBA00023136"/>
    </source>
</evidence>
<keyword evidence="3" id="KW-0812">Transmembrane</keyword>
<keyword evidence="2" id="KW-0433">Leucine-rich repeat</keyword>
<sequence length="328" mass="35141">MARLLSAGQGQSRWGHWSGRAWSSWPPLPGWGLGHSPAKEWRRSQSSATTATIAVLIFLFSAGVKGDEGVPAPAGTIKGEGVAAGVHGEGGKIKIQVPTYEADATYMRQLAAVTGADRALNWYGDPCYKNWPGINCDGNGRMVGINTSAQGLGGWVPSTKGDDALSWVTELDLHFNELSGPLSVLALPRLNSLYLDGNLFTSLWKFQARDDDINDHLLRALARAGVLDLANNHLTGPVPETFLSPSMQRLNLSNNCLNGSISFIENLPGLAEIRLDNNDFNMLLPDLDEHMLPVVFSVAHNHLTGVVPSSLPRILSSGSSVSLSGNLL</sequence>
<dbReference type="PANTHER" id="PTHR47986">
    <property type="entry name" value="OSJNBA0070M12.3 PROTEIN"/>
    <property type="match status" value="1"/>
</dbReference>
<dbReference type="OrthoDB" id="676979at2759"/>
<evidence type="ECO:0000256" key="2">
    <source>
        <dbReference type="ARBA" id="ARBA00022614"/>
    </source>
</evidence>
<dbReference type="PANTHER" id="PTHR47986:SF32">
    <property type="entry name" value="LEUCINE-RICH REPEAT-CONTAINING N-TERMINAL PLANT-TYPE DOMAIN-CONTAINING PROTEIN"/>
    <property type="match status" value="1"/>
</dbReference>
<keyword evidence="6" id="KW-1133">Transmembrane helix</keyword>
<reference evidence="11" key="1">
    <citation type="journal article" date="2019" name="Nat. Commun.">
        <title>The genome of broomcorn millet.</title>
        <authorList>
            <person name="Zou C."/>
            <person name="Miki D."/>
            <person name="Li D."/>
            <person name="Tang Q."/>
            <person name="Xiao L."/>
            <person name="Rajput S."/>
            <person name="Deng P."/>
            <person name="Jia W."/>
            <person name="Huang R."/>
            <person name="Zhang M."/>
            <person name="Sun Y."/>
            <person name="Hu J."/>
            <person name="Fu X."/>
            <person name="Schnable P.S."/>
            <person name="Li F."/>
            <person name="Zhang H."/>
            <person name="Feng B."/>
            <person name="Zhu X."/>
            <person name="Liu R."/>
            <person name="Schnable J.C."/>
            <person name="Zhu J.-K."/>
            <person name="Zhang H."/>
        </authorList>
    </citation>
    <scope>NUCLEOTIDE SEQUENCE [LARGE SCALE GENOMIC DNA]</scope>
</reference>
<proteinExistence type="predicted"/>
<evidence type="ECO:0000256" key="5">
    <source>
        <dbReference type="ARBA" id="ARBA00022737"/>
    </source>
</evidence>
<comment type="caution">
    <text evidence="10">The sequence shown here is derived from an EMBL/GenBank/DDBJ whole genome shotgun (WGS) entry which is preliminary data.</text>
</comment>
<dbReference type="Pfam" id="PF13855">
    <property type="entry name" value="LRR_8"/>
    <property type="match status" value="1"/>
</dbReference>
<dbReference type="Proteomes" id="UP000275267">
    <property type="component" value="Unassembled WGS sequence"/>
</dbReference>
<keyword evidence="9" id="KW-0325">Glycoprotein</keyword>
<dbReference type="STRING" id="4540.A0A3L6TSS7"/>
<dbReference type="GO" id="GO:0016020">
    <property type="term" value="C:membrane"/>
    <property type="evidence" value="ECO:0007669"/>
    <property type="project" value="UniProtKB-SubCell"/>
</dbReference>
<dbReference type="EMBL" id="PQIB02000001">
    <property type="protein sequence ID" value="RLN42716.1"/>
    <property type="molecule type" value="Genomic_DNA"/>
</dbReference>
<dbReference type="InterPro" id="IPR001611">
    <property type="entry name" value="Leu-rich_rpt"/>
</dbReference>
<evidence type="ECO:0000256" key="8">
    <source>
        <dbReference type="ARBA" id="ARBA00023170"/>
    </source>
</evidence>
<keyword evidence="7" id="KW-0472">Membrane</keyword>